<name>A0A1D8GEZ9_9FIRM</name>
<dbReference type="STRING" id="1424294.Gferi_07795"/>
<feature type="transmembrane region" description="Helical" evidence="1">
    <location>
        <begin position="395"/>
        <end position="415"/>
    </location>
</feature>
<feature type="transmembrane region" description="Helical" evidence="1">
    <location>
        <begin position="12"/>
        <end position="31"/>
    </location>
</feature>
<gene>
    <name evidence="2" type="ORF">Gferi_07795</name>
</gene>
<feature type="transmembrane region" description="Helical" evidence="1">
    <location>
        <begin position="341"/>
        <end position="358"/>
    </location>
</feature>
<feature type="transmembrane region" description="Helical" evidence="1">
    <location>
        <begin position="51"/>
        <end position="74"/>
    </location>
</feature>
<dbReference type="EMBL" id="CP017269">
    <property type="protein sequence ID" value="AOT69481.1"/>
    <property type="molecule type" value="Genomic_DNA"/>
</dbReference>
<evidence type="ECO:0000256" key="1">
    <source>
        <dbReference type="SAM" id="Phobius"/>
    </source>
</evidence>
<keyword evidence="1" id="KW-0812">Transmembrane</keyword>
<feature type="transmembrane region" description="Helical" evidence="1">
    <location>
        <begin position="211"/>
        <end position="229"/>
    </location>
</feature>
<sequence>MGATSIMSKFKFVFLSIVGYIFFLTPFSFGGEKKIAISHIVNFITGNIYDLFIGFTILCAWLVLITTVLFIFYSSKNDFINSVFKASPLNVVLRVGGSFLYLMVLNNWFENYGIASIILDGNTGGLMAGEGGLLTTLYITFFVGIIALPLLTHFGSVEFIGILLGSIVEKLFKVPGYSTIDAIASFVGDGTIGIVVTDTQYQRGYYNRREAYIIATSFSIVGIAFASAVAEELGFSHIFPIFYGSIALVTVLLAFITARMPLKKFKSTYYEGVSPNKIEIPVDKTVLQHAYDSAIKQADSVKIGEALVQSLKGVLNIYVGFLPIIMMVGTLALIVAEYTGFFNIISAPLVFVYTMIGYSKEVAAMMAPASVAGFADMYLPALFISESASESSRFLVGVLAFTQLVFMSETGMVLVKSKIGLNFWDVIKVFIFRTALSLPILVIITKILSYLDIISF</sequence>
<feature type="transmembrane region" description="Helical" evidence="1">
    <location>
        <begin position="427"/>
        <end position="451"/>
    </location>
</feature>
<feature type="transmembrane region" description="Helical" evidence="1">
    <location>
        <begin position="315"/>
        <end position="335"/>
    </location>
</feature>
<reference evidence="2 3" key="1">
    <citation type="submission" date="2016-09" db="EMBL/GenBank/DDBJ databases">
        <title>Genomic analysis reveals versatility of anaerobic energy metabolism of Geosporobacter ferrireducens IRF9 of phylum Firmicutes.</title>
        <authorList>
            <person name="Kim S.-J."/>
        </authorList>
    </citation>
    <scope>NUCLEOTIDE SEQUENCE [LARGE SCALE GENOMIC DNA]</scope>
    <source>
        <strain evidence="2 3">IRF9</strain>
    </source>
</reference>
<proteinExistence type="predicted"/>
<keyword evidence="1" id="KW-1133">Transmembrane helix</keyword>
<evidence type="ECO:0000313" key="3">
    <source>
        <dbReference type="Proteomes" id="UP000095743"/>
    </source>
</evidence>
<dbReference type="KEGG" id="gfe:Gferi_07795"/>
<dbReference type="Proteomes" id="UP000095743">
    <property type="component" value="Chromosome"/>
</dbReference>
<keyword evidence="3" id="KW-1185">Reference proteome</keyword>
<feature type="transmembrane region" description="Helical" evidence="1">
    <location>
        <begin position="235"/>
        <end position="256"/>
    </location>
</feature>
<feature type="transmembrane region" description="Helical" evidence="1">
    <location>
        <begin position="86"/>
        <end position="104"/>
    </location>
</feature>
<dbReference type="AlphaFoldDB" id="A0A1D8GEZ9"/>
<organism evidence="2 3">
    <name type="scientific">Geosporobacter ferrireducens</name>
    <dbReference type="NCBI Taxonomy" id="1424294"/>
    <lineage>
        <taxon>Bacteria</taxon>
        <taxon>Bacillati</taxon>
        <taxon>Bacillota</taxon>
        <taxon>Clostridia</taxon>
        <taxon>Peptostreptococcales</taxon>
        <taxon>Thermotaleaceae</taxon>
        <taxon>Geosporobacter</taxon>
    </lineage>
</organism>
<evidence type="ECO:0000313" key="2">
    <source>
        <dbReference type="EMBL" id="AOT69481.1"/>
    </source>
</evidence>
<feature type="transmembrane region" description="Helical" evidence="1">
    <location>
        <begin position="137"/>
        <end position="164"/>
    </location>
</feature>
<feature type="transmembrane region" description="Helical" evidence="1">
    <location>
        <begin position="365"/>
        <end position="383"/>
    </location>
</feature>
<accession>A0A1D8GEZ9</accession>
<protein>
    <submittedName>
        <fullName evidence="2">Nucleoside recognition protein</fullName>
    </submittedName>
</protein>
<keyword evidence="1" id="KW-0472">Membrane</keyword>